<dbReference type="AlphaFoldDB" id="A0A8J6ZIT9"/>
<gene>
    <name evidence="1" type="ORF">IQ276_05995</name>
</gene>
<dbReference type="EMBL" id="JADEXS010000054">
    <property type="protein sequence ID" value="MBE9022025.1"/>
    <property type="molecule type" value="Genomic_DNA"/>
</dbReference>
<comment type="caution">
    <text evidence="1">The sequence shown here is derived from an EMBL/GenBank/DDBJ whole genome shotgun (WGS) entry which is preliminary data.</text>
</comment>
<name>A0A8J6ZIT9_DESMC</name>
<organism evidence="1 2">
    <name type="scientific">Desmonostoc muscorum LEGE 12446</name>
    <dbReference type="NCBI Taxonomy" id="1828758"/>
    <lineage>
        <taxon>Bacteria</taxon>
        <taxon>Bacillati</taxon>
        <taxon>Cyanobacteriota</taxon>
        <taxon>Cyanophyceae</taxon>
        <taxon>Nostocales</taxon>
        <taxon>Nostocaceae</taxon>
        <taxon>Desmonostoc</taxon>
    </lineage>
</organism>
<reference evidence="1" key="1">
    <citation type="submission" date="2020-10" db="EMBL/GenBank/DDBJ databases">
        <authorList>
            <person name="Castelo-Branco R."/>
            <person name="Eusebio N."/>
            <person name="Adriana R."/>
            <person name="Vieira A."/>
            <person name="Brugerolle De Fraissinette N."/>
            <person name="Rezende De Castro R."/>
            <person name="Schneider M.P."/>
            <person name="Vasconcelos V."/>
            <person name="Leao P.N."/>
        </authorList>
    </citation>
    <scope>NUCLEOTIDE SEQUENCE</scope>
    <source>
        <strain evidence="1">LEGE 12446</strain>
    </source>
</reference>
<sequence length="46" mass="5181">MNHLFLSSGFYITELPPLIVPGVMVGDRLSLNNRLFQPSLSATRDY</sequence>
<evidence type="ECO:0000313" key="1">
    <source>
        <dbReference type="EMBL" id="MBE9022025.1"/>
    </source>
</evidence>
<protein>
    <submittedName>
        <fullName evidence="1">Uncharacterized protein</fullName>
    </submittedName>
</protein>
<proteinExistence type="predicted"/>
<dbReference type="RefSeq" id="WP_193914454.1">
    <property type="nucleotide sequence ID" value="NZ_JADEXS020000001.1"/>
</dbReference>
<accession>A0A8J6ZIT9</accession>
<keyword evidence="2" id="KW-1185">Reference proteome</keyword>
<evidence type="ECO:0000313" key="2">
    <source>
        <dbReference type="Proteomes" id="UP000622533"/>
    </source>
</evidence>
<dbReference type="Proteomes" id="UP000622533">
    <property type="component" value="Unassembled WGS sequence"/>
</dbReference>